<feature type="compositionally biased region" description="Basic and acidic residues" evidence="1">
    <location>
        <begin position="56"/>
        <end position="66"/>
    </location>
</feature>
<evidence type="ECO:0000256" key="1">
    <source>
        <dbReference type="SAM" id="MobiDB-lite"/>
    </source>
</evidence>
<keyword evidence="3" id="KW-1185">Reference proteome</keyword>
<evidence type="ECO:0000313" key="2">
    <source>
        <dbReference type="EMBL" id="OLQ09440.1"/>
    </source>
</evidence>
<reference evidence="2 3" key="1">
    <citation type="submission" date="2016-02" db="EMBL/GenBank/DDBJ databases">
        <title>Genome analysis of coral dinoflagellate symbionts highlights evolutionary adaptations to a symbiotic lifestyle.</title>
        <authorList>
            <person name="Aranda M."/>
            <person name="Li Y."/>
            <person name="Liew Y.J."/>
            <person name="Baumgarten S."/>
            <person name="Simakov O."/>
            <person name="Wilson M."/>
            <person name="Piel J."/>
            <person name="Ashoor H."/>
            <person name="Bougouffa S."/>
            <person name="Bajic V.B."/>
            <person name="Ryu T."/>
            <person name="Ravasi T."/>
            <person name="Bayer T."/>
            <person name="Micklem G."/>
            <person name="Kim H."/>
            <person name="Bhak J."/>
            <person name="Lajeunesse T.C."/>
            <person name="Voolstra C.R."/>
        </authorList>
    </citation>
    <scope>NUCLEOTIDE SEQUENCE [LARGE SCALE GENOMIC DNA]</scope>
    <source>
        <strain evidence="2 3">CCMP2467</strain>
    </source>
</reference>
<feature type="region of interest" description="Disordered" evidence="1">
    <location>
        <begin position="156"/>
        <end position="191"/>
    </location>
</feature>
<proteinExistence type="predicted"/>
<gene>
    <name evidence="2" type="ORF">AK812_SmicGene6993</name>
</gene>
<organism evidence="2 3">
    <name type="scientific">Symbiodinium microadriaticum</name>
    <name type="common">Dinoflagellate</name>
    <name type="synonym">Zooxanthella microadriatica</name>
    <dbReference type="NCBI Taxonomy" id="2951"/>
    <lineage>
        <taxon>Eukaryota</taxon>
        <taxon>Sar</taxon>
        <taxon>Alveolata</taxon>
        <taxon>Dinophyceae</taxon>
        <taxon>Suessiales</taxon>
        <taxon>Symbiodiniaceae</taxon>
        <taxon>Symbiodinium</taxon>
    </lineage>
</organism>
<feature type="region of interest" description="Disordered" evidence="1">
    <location>
        <begin position="47"/>
        <end position="70"/>
    </location>
</feature>
<dbReference type="AlphaFoldDB" id="A0A1Q9EPV0"/>
<sequence>MVSTASGHAVALLLHRRLGNICVRATYCSASSDAIALTLSDGLVPTPADRGSGQRMVKDSSKDDKAFSTLSAPDVSGREQVVWEDGSGWWPISGDLTSIRVVLQEQLRLHGEALREREEKAVRMSAAAYKQAEDWRKYKDMVQVLVGEFNSVLLPRPAQAPGKNTMRSAEKSAAPAQDSSLSVHKPLLTGS</sequence>
<protein>
    <submittedName>
        <fullName evidence="2">Uncharacterized protein</fullName>
    </submittedName>
</protein>
<evidence type="ECO:0000313" key="3">
    <source>
        <dbReference type="Proteomes" id="UP000186817"/>
    </source>
</evidence>
<comment type="caution">
    <text evidence="2">The sequence shown here is derived from an EMBL/GenBank/DDBJ whole genome shotgun (WGS) entry which is preliminary data.</text>
</comment>
<dbReference type="Proteomes" id="UP000186817">
    <property type="component" value="Unassembled WGS sequence"/>
</dbReference>
<dbReference type="EMBL" id="LSRX01000097">
    <property type="protein sequence ID" value="OLQ09440.1"/>
    <property type="molecule type" value="Genomic_DNA"/>
</dbReference>
<name>A0A1Q9EPV0_SYMMI</name>
<accession>A0A1Q9EPV0</accession>